<name>A0ABN1FCJ7_9PROT</name>
<evidence type="ECO:0000313" key="1">
    <source>
        <dbReference type="EMBL" id="GAA0588002.1"/>
    </source>
</evidence>
<accession>A0ABN1FCJ7</accession>
<sequence>MGGGDGGGAGGRRDRMAAAARSLEKEFEGRGFALLVFGDDARDGRIGYISNRPRGAMLEALRAFVAAHGAAAAVLGAADRERLADLARRAAAHPADRRVFADPVRGPGALRALASLRVEAAGVVVAFSHDLTPPDWEPVLHLSVAAPDGSPPAPALVREIARGFGMEGCRFRPAPPPHGGEALHAFLPVREAAVAAAAADDDPADRPRWTN</sequence>
<keyword evidence="2" id="KW-1185">Reference proteome</keyword>
<reference evidence="1 2" key="1">
    <citation type="journal article" date="2019" name="Int. J. Syst. Evol. Microbiol.">
        <title>The Global Catalogue of Microorganisms (GCM) 10K type strain sequencing project: providing services to taxonomists for standard genome sequencing and annotation.</title>
        <authorList>
            <consortium name="The Broad Institute Genomics Platform"/>
            <consortium name="The Broad Institute Genome Sequencing Center for Infectious Disease"/>
            <person name="Wu L."/>
            <person name="Ma J."/>
        </authorList>
    </citation>
    <scope>NUCLEOTIDE SEQUENCE [LARGE SCALE GENOMIC DNA]</scope>
    <source>
        <strain evidence="1 2">JCM 9933</strain>
    </source>
</reference>
<dbReference type="RefSeq" id="WP_343895961.1">
    <property type="nucleotide sequence ID" value="NZ_BAAAFZ010000040.1"/>
</dbReference>
<gene>
    <name evidence="1" type="ORF">GCM10009416_28170</name>
</gene>
<organism evidence="1 2">
    <name type="scientific">Craurococcus roseus</name>
    <dbReference type="NCBI Taxonomy" id="77585"/>
    <lineage>
        <taxon>Bacteria</taxon>
        <taxon>Pseudomonadati</taxon>
        <taxon>Pseudomonadota</taxon>
        <taxon>Alphaproteobacteria</taxon>
        <taxon>Acetobacterales</taxon>
        <taxon>Acetobacteraceae</taxon>
        <taxon>Craurococcus</taxon>
    </lineage>
</organism>
<proteinExistence type="predicted"/>
<comment type="caution">
    <text evidence="1">The sequence shown here is derived from an EMBL/GenBank/DDBJ whole genome shotgun (WGS) entry which is preliminary data.</text>
</comment>
<protein>
    <submittedName>
        <fullName evidence="1">Uncharacterized protein</fullName>
    </submittedName>
</protein>
<evidence type="ECO:0000313" key="2">
    <source>
        <dbReference type="Proteomes" id="UP001501588"/>
    </source>
</evidence>
<dbReference type="EMBL" id="BAAAFZ010000040">
    <property type="protein sequence ID" value="GAA0588002.1"/>
    <property type="molecule type" value="Genomic_DNA"/>
</dbReference>
<dbReference type="Proteomes" id="UP001501588">
    <property type="component" value="Unassembled WGS sequence"/>
</dbReference>